<evidence type="ECO:0000256" key="1">
    <source>
        <dbReference type="ARBA" id="ARBA00004123"/>
    </source>
</evidence>
<dbReference type="Proteomes" id="UP000801492">
    <property type="component" value="Unassembled WGS sequence"/>
</dbReference>
<dbReference type="Pfam" id="PF05964">
    <property type="entry name" value="FYRN"/>
    <property type="match status" value="1"/>
</dbReference>
<evidence type="ECO:0000313" key="4">
    <source>
        <dbReference type="EMBL" id="KAF2883914.1"/>
    </source>
</evidence>
<dbReference type="GO" id="GO:0005634">
    <property type="term" value="C:nucleus"/>
    <property type="evidence" value="ECO:0007669"/>
    <property type="project" value="UniProtKB-SubCell"/>
</dbReference>
<accession>A0A8K0CAZ5</accession>
<protein>
    <recommendedName>
        <fullName evidence="6">Transforming growth factor beta regulator 1</fullName>
    </recommendedName>
</protein>
<comment type="caution">
    <text evidence="4">The sequence shown here is derived from an EMBL/GenBank/DDBJ whole genome shotgun (WGS) entry which is preliminary data.</text>
</comment>
<dbReference type="InterPro" id="IPR003889">
    <property type="entry name" value="FYrich_C"/>
</dbReference>
<dbReference type="SMART" id="SM00541">
    <property type="entry name" value="FYRN"/>
    <property type="match status" value="1"/>
</dbReference>
<sequence>MSYLENPSRQRHVLESSGTFKQKLGMLKSLIRETLIENMALCDEISEVQELILIRSEERKFFLKKLCQLEPQVEIEVQRIINQNFPQPSNTASNATNKKGKKRPNNDTNERKVAKPRKSVSKVRKKVVQLIPLDQSGRPIFPIVLGNLTIHSLGEVLSDRAEFHCEDAIYPIGYVSTRIYASIKEPTVKCIYTCKISDANGLPRFEIAPDNDESSTIVGGSPDICHSLLLQSINDTLSLNVVSTRPRGNDFFGLTHPTILNLIQSSPGTRKCVNYKWSKFEVSKNGDHYVEDPDTCLNFDSLQRSINYCKYKMAASCIPPLSQSTDHLLEGRDTFSEYLG</sequence>
<feature type="region of interest" description="Disordered" evidence="3">
    <location>
        <begin position="85"/>
        <end position="121"/>
    </location>
</feature>
<reference evidence="4" key="1">
    <citation type="submission" date="2019-08" db="EMBL/GenBank/DDBJ databases">
        <title>The genome of the North American firefly Photinus pyralis.</title>
        <authorList>
            <consortium name="Photinus pyralis genome working group"/>
            <person name="Fallon T.R."/>
            <person name="Sander Lower S.E."/>
            <person name="Weng J.-K."/>
        </authorList>
    </citation>
    <scope>NUCLEOTIDE SEQUENCE</scope>
    <source>
        <strain evidence="4">TRF0915ILg1</strain>
        <tissue evidence="4">Whole body</tissue>
    </source>
</reference>
<dbReference type="PROSITE" id="PS51543">
    <property type="entry name" value="FYRC"/>
    <property type="match status" value="1"/>
</dbReference>
<comment type="subcellular location">
    <subcellularLocation>
        <location evidence="1">Nucleus</location>
    </subcellularLocation>
</comment>
<gene>
    <name evidence="4" type="ORF">ILUMI_22254</name>
</gene>
<feature type="compositionally biased region" description="Polar residues" evidence="3">
    <location>
        <begin position="85"/>
        <end position="97"/>
    </location>
</feature>
<dbReference type="InterPro" id="IPR003888">
    <property type="entry name" value="FYrich_N"/>
</dbReference>
<dbReference type="PROSITE" id="PS51542">
    <property type="entry name" value="FYRN"/>
    <property type="match status" value="1"/>
</dbReference>
<dbReference type="PANTHER" id="PTHR22715:SF0">
    <property type="entry name" value="TRANSFORMING GROWTH FACTOR BETA REGULATOR 1"/>
    <property type="match status" value="1"/>
</dbReference>
<dbReference type="OrthoDB" id="285793at2759"/>
<keyword evidence="5" id="KW-1185">Reference proteome</keyword>
<evidence type="ECO:0008006" key="6">
    <source>
        <dbReference type="Google" id="ProtNLM"/>
    </source>
</evidence>
<organism evidence="4 5">
    <name type="scientific">Ignelater luminosus</name>
    <name type="common">Cucubano</name>
    <name type="synonym">Pyrophorus luminosus</name>
    <dbReference type="NCBI Taxonomy" id="2038154"/>
    <lineage>
        <taxon>Eukaryota</taxon>
        <taxon>Metazoa</taxon>
        <taxon>Ecdysozoa</taxon>
        <taxon>Arthropoda</taxon>
        <taxon>Hexapoda</taxon>
        <taxon>Insecta</taxon>
        <taxon>Pterygota</taxon>
        <taxon>Neoptera</taxon>
        <taxon>Endopterygota</taxon>
        <taxon>Coleoptera</taxon>
        <taxon>Polyphaga</taxon>
        <taxon>Elateriformia</taxon>
        <taxon>Elateroidea</taxon>
        <taxon>Elateridae</taxon>
        <taxon>Agrypninae</taxon>
        <taxon>Pyrophorini</taxon>
        <taxon>Ignelater</taxon>
    </lineage>
</organism>
<name>A0A8K0CAZ5_IGNLU</name>
<evidence type="ECO:0000256" key="2">
    <source>
        <dbReference type="ARBA" id="ARBA00023242"/>
    </source>
</evidence>
<dbReference type="Pfam" id="PF05965">
    <property type="entry name" value="FYRC"/>
    <property type="match status" value="1"/>
</dbReference>
<dbReference type="EMBL" id="VTPC01090255">
    <property type="protein sequence ID" value="KAF2883914.1"/>
    <property type="molecule type" value="Genomic_DNA"/>
</dbReference>
<proteinExistence type="predicted"/>
<dbReference type="PANTHER" id="PTHR22715">
    <property type="entry name" value="TRANSFORMING GROWTH FACTOR BETA REGULATED GENE 1"/>
    <property type="match status" value="1"/>
</dbReference>
<feature type="compositionally biased region" description="Basic and acidic residues" evidence="3">
    <location>
        <begin position="104"/>
        <end position="113"/>
    </location>
</feature>
<dbReference type="AlphaFoldDB" id="A0A8K0CAZ5"/>
<dbReference type="SMART" id="SM00542">
    <property type="entry name" value="FYRC"/>
    <property type="match status" value="1"/>
</dbReference>
<evidence type="ECO:0000313" key="5">
    <source>
        <dbReference type="Proteomes" id="UP000801492"/>
    </source>
</evidence>
<dbReference type="GO" id="GO:0051726">
    <property type="term" value="P:regulation of cell cycle"/>
    <property type="evidence" value="ECO:0007669"/>
    <property type="project" value="TreeGrafter"/>
</dbReference>
<evidence type="ECO:0000256" key="3">
    <source>
        <dbReference type="SAM" id="MobiDB-lite"/>
    </source>
</evidence>
<dbReference type="Gene3D" id="3.30.160.360">
    <property type="match status" value="1"/>
</dbReference>
<dbReference type="InterPro" id="IPR040092">
    <property type="entry name" value="TBRG1"/>
</dbReference>
<keyword evidence="2" id="KW-0539">Nucleus</keyword>